<comment type="caution">
    <text evidence="1">The sequence shown here is derived from an EMBL/GenBank/DDBJ whole genome shotgun (WGS) entry which is preliminary data.</text>
</comment>
<gene>
    <name evidence="1" type="ORF">D9O29_23960</name>
</gene>
<feature type="non-terminal residue" evidence="1">
    <location>
        <position position="87"/>
    </location>
</feature>
<reference evidence="1 2" key="1">
    <citation type="submission" date="2018-10" db="EMBL/GenBank/DDBJ databases">
        <title>Draft genome sequence of Pantoea vagans isolated from corpses of the sugarcane aphid Melanaphis sacchari Zehntner.</title>
        <authorList>
            <person name="Toledo E."/>
            <person name="Pena G."/>
            <person name="Lozano L."/>
        </authorList>
    </citation>
    <scope>NUCLEOTIDE SEQUENCE [LARGE SCALE GENOMIC DNA]</scope>
    <source>
        <strain evidence="1 2">ET-90</strain>
    </source>
</reference>
<sequence>EVIAYSKECLEKIENSRMHGDYHEVVKLCCECVGKQENVLADTHLYKLRVLSVASEVLSYLQSFSEAADYARRMVEGYMKLYHPNNA</sequence>
<organism evidence="1 2">
    <name type="scientific">Pantoea vagans</name>
    <dbReference type="NCBI Taxonomy" id="470934"/>
    <lineage>
        <taxon>Bacteria</taxon>
        <taxon>Pseudomonadati</taxon>
        <taxon>Pseudomonadota</taxon>
        <taxon>Gammaproteobacteria</taxon>
        <taxon>Enterobacterales</taxon>
        <taxon>Erwiniaceae</taxon>
        <taxon>Pantoea</taxon>
    </lineage>
</organism>
<dbReference type="Proteomes" id="UP000426772">
    <property type="component" value="Unassembled WGS sequence"/>
</dbReference>
<accession>A0ABY3L8X8</accession>
<protein>
    <submittedName>
        <fullName evidence="1">Uncharacterized protein</fullName>
    </submittedName>
</protein>
<evidence type="ECO:0000313" key="1">
    <source>
        <dbReference type="EMBL" id="TXL69292.1"/>
    </source>
</evidence>
<evidence type="ECO:0000313" key="2">
    <source>
        <dbReference type="Proteomes" id="UP000426772"/>
    </source>
</evidence>
<feature type="non-terminal residue" evidence="1">
    <location>
        <position position="1"/>
    </location>
</feature>
<dbReference type="Gene3D" id="1.25.40.970">
    <property type="match status" value="1"/>
</dbReference>
<dbReference type="RefSeq" id="WP_222707127.1">
    <property type="nucleotide sequence ID" value="NZ_RCNL01000207.1"/>
</dbReference>
<dbReference type="EMBL" id="RCNL01000207">
    <property type="protein sequence ID" value="TXL69292.1"/>
    <property type="molecule type" value="Genomic_DNA"/>
</dbReference>
<name>A0ABY3L8X8_9GAMM</name>
<keyword evidence="2" id="KW-1185">Reference proteome</keyword>
<proteinExistence type="predicted"/>